<dbReference type="Proteomes" id="UP000466931">
    <property type="component" value="Chromosome"/>
</dbReference>
<dbReference type="EMBL" id="AP022612">
    <property type="protein sequence ID" value="BBZ31833.1"/>
    <property type="molecule type" value="Genomic_DNA"/>
</dbReference>
<sequence>MIRIRPGWLVALCAGVLAVSVWLPWLTTSANGGGRVSAIGGAVGSLDLPPRFGVGQLIVLLTSTLAVAAAMAARGLSQKWAAVVALAISVAVTALTVLYHHLFVGGDVVAGYGFYIGLCSAVAAVGFSVWTLIQALSAGRRR</sequence>
<gene>
    <name evidence="1" type="ORF">MCNF_04380</name>
</gene>
<organism evidence="1 2">
    <name type="scientific">Mycolicibacterium confluentis</name>
    <dbReference type="NCBI Taxonomy" id="28047"/>
    <lineage>
        <taxon>Bacteria</taxon>
        <taxon>Bacillati</taxon>
        <taxon>Actinomycetota</taxon>
        <taxon>Actinomycetes</taxon>
        <taxon>Mycobacteriales</taxon>
        <taxon>Mycobacteriaceae</taxon>
        <taxon>Mycolicibacterium</taxon>
    </lineage>
</organism>
<dbReference type="AlphaFoldDB" id="A0A7I7XRY6"/>
<evidence type="ECO:0000313" key="1">
    <source>
        <dbReference type="EMBL" id="BBZ31833.1"/>
    </source>
</evidence>
<name>A0A7I7XRY6_9MYCO</name>
<reference evidence="1" key="2">
    <citation type="submission" date="2020-02" db="EMBL/GenBank/DDBJ databases">
        <authorList>
            <person name="Matsumoto Y."/>
            <person name="Motooka D."/>
            <person name="Nakamura S."/>
        </authorList>
    </citation>
    <scope>NUCLEOTIDE SEQUENCE</scope>
    <source>
        <strain evidence="1">JCM 13671</strain>
    </source>
</reference>
<evidence type="ECO:0000313" key="2">
    <source>
        <dbReference type="Proteomes" id="UP000466931"/>
    </source>
</evidence>
<proteinExistence type="predicted"/>
<keyword evidence="2" id="KW-1185">Reference proteome</keyword>
<reference evidence="1" key="1">
    <citation type="journal article" date="2019" name="Emerg. Microbes Infect.">
        <title>Comprehensive subspecies identification of 175 nontuberculous mycobacteria species based on 7547 genomic profiles.</title>
        <authorList>
            <person name="Matsumoto Y."/>
            <person name="Kinjo T."/>
            <person name="Motooka D."/>
            <person name="Nabeya D."/>
            <person name="Jung N."/>
            <person name="Uechi K."/>
            <person name="Horii T."/>
            <person name="Iida T."/>
            <person name="Fujita J."/>
            <person name="Nakamura S."/>
        </authorList>
    </citation>
    <scope>NUCLEOTIDE SEQUENCE [LARGE SCALE GENOMIC DNA]</scope>
    <source>
        <strain evidence="1">JCM 13671</strain>
    </source>
</reference>
<dbReference type="OrthoDB" id="4762605at2"/>
<protein>
    <submittedName>
        <fullName evidence="1">Uncharacterized protein</fullName>
    </submittedName>
</protein>
<dbReference type="RefSeq" id="WP_085155308.1">
    <property type="nucleotide sequence ID" value="NZ_AP022612.1"/>
</dbReference>
<accession>A0A7I7XRY6</accession>